<organism evidence="2 3">
    <name type="scientific">Pedobacter ginsengisoli</name>
    <dbReference type="NCBI Taxonomy" id="363852"/>
    <lineage>
        <taxon>Bacteria</taxon>
        <taxon>Pseudomonadati</taxon>
        <taxon>Bacteroidota</taxon>
        <taxon>Sphingobacteriia</taxon>
        <taxon>Sphingobacteriales</taxon>
        <taxon>Sphingobacteriaceae</taxon>
        <taxon>Pedobacter</taxon>
    </lineage>
</organism>
<gene>
    <name evidence="2" type="ORF">CPT03_00790</name>
</gene>
<sequence length="135" mass="16114">MRQEFEKYFKYFYWNTKNEEHLVSLKLNLEFDLPGDYIEIMREHDGGEGEIGAGSWLQLFSLSELISLNEDYNLLMEQIPDLFLFGKDAADTGYAFHKFNRTFHSFGLMSNFETDYIDFCGNNFLEFLEYLYNKE</sequence>
<proteinExistence type="predicted"/>
<dbReference type="RefSeq" id="WP_099437061.1">
    <property type="nucleotide sequence ID" value="NZ_CP024091.1"/>
</dbReference>
<name>A0A2D1U0I9_9SPHI</name>
<dbReference type="InterPro" id="IPR018958">
    <property type="entry name" value="Knr4/Smi1-like_dom"/>
</dbReference>
<protein>
    <recommendedName>
        <fullName evidence="1">Knr4/Smi1-like domain-containing protein</fullName>
    </recommendedName>
</protein>
<dbReference type="InterPro" id="IPR037883">
    <property type="entry name" value="Knr4/Smi1-like_sf"/>
</dbReference>
<evidence type="ECO:0000313" key="3">
    <source>
        <dbReference type="Proteomes" id="UP000223749"/>
    </source>
</evidence>
<dbReference type="EMBL" id="CP024091">
    <property type="protein sequence ID" value="ATP55107.1"/>
    <property type="molecule type" value="Genomic_DNA"/>
</dbReference>
<accession>A0A2D1U0I9</accession>
<evidence type="ECO:0000259" key="1">
    <source>
        <dbReference type="Pfam" id="PF09346"/>
    </source>
</evidence>
<reference evidence="2 3" key="1">
    <citation type="submission" date="2017-10" db="EMBL/GenBank/DDBJ databases">
        <title>Whole genome of Pedobacter ginsengisoli T01R-27 isolated from tomato rhizosphere.</title>
        <authorList>
            <person name="Weon H.-Y."/>
            <person name="Lee S.A."/>
            <person name="Sang M.K."/>
            <person name="Song J."/>
        </authorList>
    </citation>
    <scope>NUCLEOTIDE SEQUENCE [LARGE SCALE GENOMIC DNA]</scope>
    <source>
        <strain evidence="2 3">T01R-27</strain>
    </source>
</reference>
<feature type="domain" description="Knr4/Smi1-like" evidence="1">
    <location>
        <begin position="19"/>
        <end position="129"/>
    </location>
</feature>
<dbReference type="OrthoDB" id="9795554at2"/>
<evidence type="ECO:0000313" key="2">
    <source>
        <dbReference type="EMBL" id="ATP55107.1"/>
    </source>
</evidence>
<dbReference type="KEGG" id="pgs:CPT03_00790"/>
<dbReference type="AlphaFoldDB" id="A0A2D1U0I9"/>
<dbReference type="Proteomes" id="UP000223749">
    <property type="component" value="Chromosome"/>
</dbReference>
<keyword evidence="3" id="KW-1185">Reference proteome</keyword>
<dbReference type="Gene3D" id="3.40.1580.10">
    <property type="entry name" value="SMI1/KNR4-like"/>
    <property type="match status" value="1"/>
</dbReference>
<dbReference type="Pfam" id="PF09346">
    <property type="entry name" value="SMI1_KNR4"/>
    <property type="match status" value="1"/>
</dbReference>
<dbReference type="SUPFAM" id="SSF160631">
    <property type="entry name" value="SMI1/KNR4-like"/>
    <property type="match status" value="1"/>
</dbReference>